<reference evidence="2 3" key="1">
    <citation type="submission" date="2020-01" db="EMBL/GenBank/DDBJ databases">
        <title>Identification and distribution of gene clusters putatively required for synthesis of sphingolipid metabolism inhibitors in phylogenetically diverse species of the filamentous fungus Fusarium.</title>
        <authorList>
            <person name="Kim H.-S."/>
            <person name="Busman M."/>
            <person name="Brown D.W."/>
            <person name="Divon H."/>
            <person name="Uhlig S."/>
            <person name="Proctor R.H."/>
        </authorList>
    </citation>
    <scope>NUCLEOTIDE SEQUENCE [LARGE SCALE GENOMIC DNA]</scope>
    <source>
        <strain evidence="2 3">NRRL 20459</strain>
    </source>
</reference>
<comment type="caution">
    <text evidence="2">The sequence shown here is derived from an EMBL/GenBank/DDBJ whole genome shotgun (WGS) entry which is preliminary data.</text>
</comment>
<feature type="compositionally biased region" description="Polar residues" evidence="1">
    <location>
        <begin position="199"/>
        <end position="212"/>
    </location>
</feature>
<dbReference type="OrthoDB" id="5106956at2759"/>
<sequence>MPVDLENAWEARLDHLDLGDPVNARLHSIWRNNWWKYPEDIKNSFLDATQKIGHTARNIGKPSDHALWRVTVTRREFDWGVWLVLRAMYYDTIMDETDPVYVMGRTRLATGLAKTLIDERYPGNDNLNVDVPMSFPPRPPNWAVSTAMGLHKLDYRQDIKAQSYRPSTGASTEAGQYGSASTLESNQSLHTSRGAPDRQTASAYKSTATQTSPLQQQFTALDSDARLAWIGHQRHFPFPIGASADVENFHIMEQGLEPDQYHNSFHPNGQPASIQVLANGKPAVEDGTVPHINNNVRLDWSTRSSRSHQHHQQLGLYRKASWGPKLRRPIPHNRHHQPAAFPYQSIETRPNKLRPSTTKDTIEQHHTTQTSPFHMHGHKYDTVPATP</sequence>
<protein>
    <submittedName>
        <fullName evidence="2">Uncharacterized protein</fullName>
    </submittedName>
</protein>
<gene>
    <name evidence="2" type="ORF">FALBO_8084</name>
</gene>
<evidence type="ECO:0000313" key="3">
    <source>
        <dbReference type="Proteomes" id="UP000554235"/>
    </source>
</evidence>
<dbReference type="AlphaFoldDB" id="A0A8H4LA61"/>
<dbReference type="EMBL" id="JAADYS010001099">
    <property type="protein sequence ID" value="KAF4465081.1"/>
    <property type="molecule type" value="Genomic_DNA"/>
</dbReference>
<dbReference type="Proteomes" id="UP000554235">
    <property type="component" value="Unassembled WGS sequence"/>
</dbReference>
<organism evidence="2 3">
    <name type="scientific">Fusarium albosuccineum</name>
    <dbReference type="NCBI Taxonomy" id="1237068"/>
    <lineage>
        <taxon>Eukaryota</taxon>
        <taxon>Fungi</taxon>
        <taxon>Dikarya</taxon>
        <taxon>Ascomycota</taxon>
        <taxon>Pezizomycotina</taxon>
        <taxon>Sordariomycetes</taxon>
        <taxon>Hypocreomycetidae</taxon>
        <taxon>Hypocreales</taxon>
        <taxon>Nectriaceae</taxon>
        <taxon>Fusarium</taxon>
        <taxon>Fusarium decemcellulare species complex</taxon>
    </lineage>
</organism>
<accession>A0A8H4LA61</accession>
<evidence type="ECO:0000256" key="1">
    <source>
        <dbReference type="SAM" id="MobiDB-lite"/>
    </source>
</evidence>
<proteinExistence type="predicted"/>
<feature type="compositionally biased region" description="Polar residues" evidence="1">
    <location>
        <begin position="164"/>
        <end position="191"/>
    </location>
</feature>
<name>A0A8H4LA61_9HYPO</name>
<feature type="compositionally biased region" description="Basic residues" evidence="1">
    <location>
        <begin position="326"/>
        <end position="337"/>
    </location>
</feature>
<feature type="region of interest" description="Disordered" evidence="1">
    <location>
        <begin position="162"/>
        <end position="212"/>
    </location>
</feature>
<keyword evidence="3" id="KW-1185">Reference proteome</keyword>
<evidence type="ECO:0000313" key="2">
    <source>
        <dbReference type="EMBL" id="KAF4465081.1"/>
    </source>
</evidence>
<feature type="region of interest" description="Disordered" evidence="1">
    <location>
        <begin position="326"/>
        <end position="387"/>
    </location>
</feature>